<comment type="similarity">
    <text evidence="1">Belongs to the peptidase S10 family.</text>
</comment>
<accession>A0A2N0SDT9</accession>
<dbReference type="InterPro" id="IPR001563">
    <property type="entry name" value="Peptidase_S10"/>
</dbReference>
<keyword evidence="2 6" id="KW-0645">Protease</keyword>
<evidence type="ECO:0000256" key="3">
    <source>
        <dbReference type="ARBA" id="ARBA00023180"/>
    </source>
</evidence>
<keyword evidence="2 6" id="KW-0378">Hydrolase</keyword>
<dbReference type="SMR" id="A0A2N0SDT9"/>
<dbReference type="InterPro" id="IPR029058">
    <property type="entry name" value="AB_hydrolase_fold"/>
</dbReference>
<dbReference type="PANTHER" id="PTHR11802">
    <property type="entry name" value="SERINE PROTEASE FAMILY S10 SERINE CARBOXYPEPTIDASE"/>
    <property type="match status" value="1"/>
</dbReference>
<keyword evidence="3" id="KW-0325">Glycoprotein</keyword>
<dbReference type="PANTHER" id="PTHR11802:SF64">
    <property type="entry name" value="CARBOXYPEPTIDASE"/>
    <property type="match status" value="1"/>
</dbReference>
<dbReference type="PRINTS" id="PR00724">
    <property type="entry name" value="CRBOXYPTASEC"/>
</dbReference>
<dbReference type="Proteomes" id="UP000684084">
    <property type="component" value="Unassembled WGS sequence"/>
</dbReference>
<evidence type="ECO:0000256" key="1">
    <source>
        <dbReference type="ARBA" id="ARBA00009431"/>
    </source>
</evidence>
<proteinExistence type="inferred from homology"/>
<evidence type="ECO:0000313" key="7">
    <source>
        <dbReference type="Proteomes" id="UP000232688"/>
    </source>
</evidence>
<evidence type="ECO:0000313" key="5">
    <source>
        <dbReference type="EMBL" id="CAB5390026.1"/>
    </source>
</evidence>
<comment type="caution">
    <text evidence="6">The sequence shown here is derived from an EMBL/GenBank/DDBJ whole genome shotgun (WGS) entry which is preliminary data.</text>
</comment>
<reference evidence="6 7" key="2">
    <citation type="submission" date="2017-10" db="EMBL/GenBank/DDBJ databases">
        <title>Genome analyses suggest a sexual origin of heterokaryosis in a supposedly ancient asexual fungus.</title>
        <authorList>
            <person name="Corradi N."/>
            <person name="Sedzielewska K."/>
            <person name="Noel J."/>
            <person name="Charron P."/>
            <person name="Farinelli L."/>
            <person name="Marton T."/>
            <person name="Kruger M."/>
            <person name="Pelin A."/>
            <person name="Brachmann A."/>
            <person name="Corradi N."/>
        </authorList>
    </citation>
    <scope>NUCLEOTIDE SEQUENCE [LARGE SCALE GENOMIC DNA]</scope>
    <source>
        <strain evidence="6 7">A1</strain>
    </source>
</reference>
<keyword evidence="4" id="KW-0812">Transmembrane</keyword>
<keyword evidence="2 6" id="KW-0121">Carboxypeptidase</keyword>
<dbReference type="EMBL" id="LLXH01000077">
    <property type="protein sequence ID" value="PKC73726.1"/>
    <property type="molecule type" value="Genomic_DNA"/>
</dbReference>
<dbReference type="EMBL" id="CAGKOT010000067">
    <property type="protein sequence ID" value="CAB5390026.1"/>
    <property type="molecule type" value="Genomic_DNA"/>
</dbReference>
<reference evidence="6 7" key="1">
    <citation type="submission" date="2017-10" db="EMBL/GenBank/DDBJ databases">
        <title>Extensive intraspecific genome diversity in a model arbuscular mycorrhizal fungus.</title>
        <authorList>
            <person name="Chen E.C.H."/>
            <person name="Morin E."/>
            <person name="Baudet D."/>
            <person name="Noel J."/>
            <person name="Ndikumana S."/>
            <person name="Charron P."/>
            <person name="St-Onge C."/>
            <person name="Giorgi J."/>
            <person name="Grigoriev I.V."/>
            <person name="Roux C."/>
            <person name="Martin F.M."/>
            <person name="Corradi N."/>
        </authorList>
    </citation>
    <scope>NUCLEOTIDE SEQUENCE [LARGE SCALE GENOMIC DNA]</scope>
    <source>
        <strain evidence="6 7">A1</strain>
    </source>
</reference>
<name>A0A2N0SDT9_9GLOM</name>
<protein>
    <submittedName>
        <fullName evidence="6">Prepro-carboxypeptidase Z</fullName>
    </submittedName>
</protein>
<dbReference type="GO" id="GO:0000324">
    <property type="term" value="C:fungal-type vacuole"/>
    <property type="evidence" value="ECO:0007669"/>
    <property type="project" value="TreeGrafter"/>
</dbReference>
<dbReference type="Pfam" id="PF00450">
    <property type="entry name" value="Peptidase_S10"/>
    <property type="match status" value="1"/>
</dbReference>
<dbReference type="Gene3D" id="1.10.287.410">
    <property type="match status" value="1"/>
</dbReference>
<dbReference type="VEuPathDB" id="FungiDB:FUN_020684"/>
<dbReference type="VEuPathDB" id="FungiDB:RhiirFUN_000475"/>
<evidence type="ECO:0000313" key="6">
    <source>
        <dbReference type="EMBL" id="PKC73726.1"/>
    </source>
</evidence>
<evidence type="ECO:0000256" key="2">
    <source>
        <dbReference type="ARBA" id="ARBA00022645"/>
    </source>
</evidence>
<feature type="transmembrane region" description="Helical" evidence="4">
    <location>
        <begin position="12"/>
        <end position="32"/>
    </location>
</feature>
<sequence length="470" mass="52953">MGFIIKSSGKFSYQFIIFVILIVCCFLTIEIIDAAAIKDPTYNIVSSKLCDPNVKQYSGYIKINQFTNIFFWFFESRKNPKGSPLTLWLNGGPGCSSMVGLIQEVGPCRTIAGGTDVEIHPESWIEVSNMLFVDQPVDAGFSFGDRIVSTTEQSSLNLYDFLQKFFEKFPEYSKMKFHIFGESFGGHYIPSLAKLINENNLLINSKNMKAIPINLQSVGIGNNWIDPKTIYASYPDFVESNTYGPALNSSEIAVMRSELPGCEQLIDNCYATGEALDCIAAEETCMNISSHYIDSGLSVYDVRTTADLPLDYQVYFAKPEVMSAIGAQKSFTNCSLNVYASFYLQGDMIQSHKTDVEYLLNRGFPVLIYNGDADFICNWFSGMTLVKSLIWTYQSEFNNSSMKKWIVGNNFGGETMSYDKLTFVRVYEAGHEVPLYQPTNSLDMFTKWINNEALTTESESKKRGINKRKI</sequence>
<dbReference type="Gene3D" id="3.40.50.1820">
    <property type="entry name" value="alpha/beta hydrolase"/>
    <property type="match status" value="1"/>
</dbReference>
<evidence type="ECO:0000256" key="4">
    <source>
        <dbReference type="SAM" id="Phobius"/>
    </source>
</evidence>
<dbReference type="AlphaFoldDB" id="A0A2N0SDT9"/>
<gene>
    <name evidence="5" type="ORF">CHRIB12_LOCUS21318</name>
    <name evidence="6" type="ORF">RhiirA1_374012</name>
</gene>
<dbReference type="SUPFAM" id="SSF53474">
    <property type="entry name" value="alpha/beta-Hydrolases"/>
    <property type="match status" value="1"/>
</dbReference>
<dbReference type="OrthoDB" id="443318at2759"/>
<reference evidence="5" key="3">
    <citation type="submission" date="2020-05" db="EMBL/GenBank/DDBJ databases">
        <authorList>
            <person name="Rincon C."/>
            <person name="Sanders R I."/>
            <person name="Robbins C."/>
            <person name="Chaturvedi A."/>
        </authorList>
    </citation>
    <scope>NUCLEOTIDE SEQUENCE</scope>
    <source>
        <strain evidence="5">CHB12</strain>
    </source>
</reference>
<dbReference type="Proteomes" id="UP000232688">
    <property type="component" value="Unassembled WGS sequence"/>
</dbReference>
<dbReference type="GO" id="GO:0004185">
    <property type="term" value="F:serine-type carboxypeptidase activity"/>
    <property type="evidence" value="ECO:0007669"/>
    <property type="project" value="InterPro"/>
</dbReference>
<keyword evidence="4" id="KW-0472">Membrane</keyword>
<organism evidence="6 7">
    <name type="scientific">Rhizophagus irregularis</name>
    <dbReference type="NCBI Taxonomy" id="588596"/>
    <lineage>
        <taxon>Eukaryota</taxon>
        <taxon>Fungi</taxon>
        <taxon>Fungi incertae sedis</taxon>
        <taxon>Mucoromycota</taxon>
        <taxon>Glomeromycotina</taxon>
        <taxon>Glomeromycetes</taxon>
        <taxon>Glomerales</taxon>
        <taxon>Glomeraceae</taxon>
        <taxon>Rhizophagus</taxon>
    </lineage>
</organism>
<keyword evidence="4" id="KW-1133">Transmembrane helix</keyword>
<dbReference type="VEuPathDB" id="FungiDB:RhiirA1_374012"/>
<dbReference type="GO" id="GO:0006508">
    <property type="term" value="P:proteolysis"/>
    <property type="evidence" value="ECO:0007669"/>
    <property type="project" value="InterPro"/>
</dbReference>